<sequence length="312" mass="31631">MAHVIALDVGGTGIKAALLDRAGQVVQQSGRPTNRERGPEAVVRGIVDFAADLHREAAEAGHPVSAVGLALPGIVDGAAGRGVHSATIGWRDVPFRDLVSERTGLPTAVSHDVRAGGVAEARLGAGRGQHRFLFVPVGTSIGAALMTDGQAEPGAHNRAGEIGHLVVRPGGERCVCGAAGCAENYASAAAVERRYTAATGERADPALIARRAADGEPAAVAVWDEAVSVLADTLLLCCTVVDPSLIVLGGGLAESGDLLLAPVRARMTERATVPVVPDLVRAQLGDRAGCLGAGLLAGDLPTAQPAKRGAQP</sequence>
<dbReference type="OrthoDB" id="9810372at2"/>
<dbReference type="SUPFAM" id="SSF53067">
    <property type="entry name" value="Actin-like ATPase domain"/>
    <property type="match status" value="1"/>
</dbReference>
<gene>
    <name evidence="2" type="ORF">BIV24_11520</name>
</gene>
<dbReference type="Gene3D" id="3.30.420.40">
    <property type="match status" value="2"/>
</dbReference>
<dbReference type="STRING" id="1428652.BIV24_11520"/>
<dbReference type="PANTHER" id="PTHR18964:SF149">
    <property type="entry name" value="BIFUNCTIONAL UDP-N-ACETYLGLUCOSAMINE 2-EPIMERASE_N-ACETYLMANNOSAMINE KINASE"/>
    <property type="match status" value="1"/>
</dbReference>
<dbReference type="InterPro" id="IPR000600">
    <property type="entry name" value="ROK"/>
</dbReference>
<accession>A0A1S2PK50</accession>
<keyword evidence="2" id="KW-0418">Kinase</keyword>
<evidence type="ECO:0000256" key="1">
    <source>
        <dbReference type="ARBA" id="ARBA00006479"/>
    </source>
</evidence>
<comment type="caution">
    <text evidence="2">The sequence shown here is derived from an EMBL/GenBank/DDBJ whole genome shotgun (WGS) entry which is preliminary data.</text>
</comment>
<comment type="similarity">
    <text evidence="1">Belongs to the ROK (NagC/XylR) family.</text>
</comment>
<name>A0A1S2PK50_9ACTN</name>
<evidence type="ECO:0000313" key="3">
    <source>
        <dbReference type="Proteomes" id="UP000179935"/>
    </source>
</evidence>
<dbReference type="RefSeq" id="WP_071366151.1">
    <property type="nucleotide sequence ID" value="NZ_MLYP01000029.1"/>
</dbReference>
<dbReference type="PANTHER" id="PTHR18964">
    <property type="entry name" value="ROK (REPRESSOR, ORF, KINASE) FAMILY"/>
    <property type="match status" value="1"/>
</dbReference>
<dbReference type="Pfam" id="PF00480">
    <property type="entry name" value="ROK"/>
    <property type="match status" value="1"/>
</dbReference>
<dbReference type="EMBL" id="MLYP01000029">
    <property type="protein sequence ID" value="OIJ94169.1"/>
    <property type="molecule type" value="Genomic_DNA"/>
</dbReference>
<dbReference type="Proteomes" id="UP000179935">
    <property type="component" value="Unassembled WGS sequence"/>
</dbReference>
<reference evidence="2 3" key="1">
    <citation type="submission" date="2016-10" db="EMBL/GenBank/DDBJ databases">
        <title>Genome sequence of Streptomyces sp. MUSC 93.</title>
        <authorList>
            <person name="Lee L.-H."/>
            <person name="Ser H.-L."/>
            <person name="Law J.W.-F."/>
        </authorList>
    </citation>
    <scope>NUCLEOTIDE SEQUENCE [LARGE SCALE GENOMIC DNA]</scope>
    <source>
        <strain evidence="2 3">MUSC 93</strain>
    </source>
</reference>
<evidence type="ECO:0000313" key="2">
    <source>
        <dbReference type="EMBL" id="OIJ94169.1"/>
    </source>
</evidence>
<protein>
    <submittedName>
        <fullName evidence="2">Sugar kinase</fullName>
    </submittedName>
</protein>
<proteinExistence type="inferred from homology"/>
<keyword evidence="2" id="KW-0808">Transferase</keyword>
<dbReference type="GO" id="GO:0016301">
    <property type="term" value="F:kinase activity"/>
    <property type="evidence" value="ECO:0007669"/>
    <property type="project" value="UniProtKB-KW"/>
</dbReference>
<organism evidence="2 3">
    <name type="scientific">Streptomyces colonosanans</name>
    <dbReference type="NCBI Taxonomy" id="1428652"/>
    <lineage>
        <taxon>Bacteria</taxon>
        <taxon>Bacillati</taxon>
        <taxon>Actinomycetota</taxon>
        <taxon>Actinomycetes</taxon>
        <taxon>Kitasatosporales</taxon>
        <taxon>Streptomycetaceae</taxon>
        <taxon>Streptomyces</taxon>
    </lineage>
</organism>
<dbReference type="InterPro" id="IPR043129">
    <property type="entry name" value="ATPase_NBD"/>
</dbReference>
<dbReference type="AlphaFoldDB" id="A0A1S2PK50"/>
<keyword evidence="3" id="KW-1185">Reference proteome</keyword>